<dbReference type="RefSeq" id="WP_055241239.1">
    <property type="nucleotide sequence ID" value="NZ_CP071249.1"/>
</dbReference>
<gene>
    <name evidence="7" type="ORF">J0J69_12950</name>
    <name evidence="8" type="ORF">J0J70_00995</name>
</gene>
<reference evidence="8 9" key="1">
    <citation type="submission" date="2021-03" db="EMBL/GenBank/DDBJ databases">
        <title>Comparative Genomics and Metabolomics in the genus Turicibacter.</title>
        <authorList>
            <person name="Maki J."/>
            <person name="Looft T."/>
        </authorList>
    </citation>
    <scope>NUCLEOTIDE SEQUENCE</scope>
    <source>
        <strain evidence="8">ISU324</strain>
        <strain evidence="7 9">MMM721</strain>
    </source>
</reference>
<keyword evidence="6" id="KW-1003">Cell membrane</keyword>
<evidence type="ECO:0000256" key="6">
    <source>
        <dbReference type="HAMAP-Rule" id="MF_00363"/>
    </source>
</evidence>
<evidence type="ECO:0000256" key="3">
    <source>
        <dbReference type="ARBA" id="ARBA00022692"/>
    </source>
</evidence>
<name>A0A9Q9CRJ9_9FIRM</name>
<dbReference type="EMBL" id="CP071250">
    <property type="protein sequence ID" value="UUF08632.1"/>
    <property type="molecule type" value="Genomic_DNA"/>
</dbReference>
<evidence type="ECO:0000256" key="1">
    <source>
        <dbReference type="ARBA" id="ARBA00004167"/>
    </source>
</evidence>
<dbReference type="Proteomes" id="UP001058016">
    <property type="component" value="Chromosome"/>
</dbReference>
<evidence type="ECO:0000313" key="9">
    <source>
        <dbReference type="Proteomes" id="UP001058016"/>
    </source>
</evidence>
<evidence type="ECO:0000313" key="7">
    <source>
        <dbReference type="EMBL" id="UUF05921.1"/>
    </source>
</evidence>
<keyword evidence="4 6" id="KW-1133">Transmembrane helix</keyword>
<keyword evidence="5 6" id="KW-0472">Membrane</keyword>
<keyword evidence="9" id="KW-1185">Reference proteome</keyword>
<dbReference type="Proteomes" id="UP001058072">
    <property type="component" value="Chromosome"/>
</dbReference>
<comment type="similarity">
    <text evidence="2 6">Belongs to the UPF0154 family.</text>
</comment>
<dbReference type="InterPro" id="IPR005359">
    <property type="entry name" value="UPF0154"/>
</dbReference>
<dbReference type="GO" id="GO:0005886">
    <property type="term" value="C:plasma membrane"/>
    <property type="evidence" value="ECO:0007669"/>
    <property type="project" value="UniProtKB-SubCell"/>
</dbReference>
<evidence type="ECO:0000256" key="5">
    <source>
        <dbReference type="ARBA" id="ARBA00023136"/>
    </source>
</evidence>
<comment type="subcellular location">
    <subcellularLocation>
        <location evidence="6">Cell membrane</location>
        <topology evidence="6">Single-pass membrane protein</topology>
    </subcellularLocation>
    <subcellularLocation>
        <location evidence="1">Membrane</location>
        <topology evidence="1">Single-pass membrane protein</topology>
    </subcellularLocation>
</comment>
<evidence type="ECO:0000313" key="8">
    <source>
        <dbReference type="EMBL" id="UUF08632.1"/>
    </source>
</evidence>
<sequence length="73" mass="8657">MFTSWVFWLWIIIALLVGAVVGFFVAQRQLKKYLQKNPPINEEVVRTMMMQMGRTPSQKQINQVMKQINQNMK</sequence>
<evidence type="ECO:0000256" key="4">
    <source>
        <dbReference type="ARBA" id="ARBA00022989"/>
    </source>
</evidence>
<accession>A0A9Q9CRJ9</accession>
<evidence type="ECO:0000256" key="2">
    <source>
        <dbReference type="ARBA" id="ARBA00006694"/>
    </source>
</evidence>
<feature type="transmembrane region" description="Helical" evidence="6">
    <location>
        <begin position="6"/>
        <end position="26"/>
    </location>
</feature>
<dbReference type="Pfam" id="PF03672">
    <property type="entry name" value="UPF0154"/>
    <property type="match status" value="1"/>
</dbReference>
<evidence type="ECO:0000313" key="10">
    <source>
        <dbReference type="Proteomes" id="UP001058072"/>
    </source>
</evidence>
<keyword evidence="3 6" id="KW-0812">Transmembrane</keyword>
<proteinExistence type="inferred from homology"/>
<organism evidence="8 10">
    <name type="scientific">Turicibacter bilis</name>
    <dbReference type="NCBI Taxonomy" id="2735723"/>
    <lineage>
        <taxon>Bacteria</taxon>
        <taxon>Bacillati</taxon>
        <taxon>Bacillota</taxon>
        <taxon>Erysipelotrichia</taxon>
        <taxon>Erysipelotrichales</taxon>
        <taxon>Turicibacteraceae</taxon>
        <taxon>Turicibacter</taxon>
    </lineage>
</organism>
<dbReference type="HAMAP" id="MF_00363">
    <property type="entry name" value="UPF0154"/>
    <property type="match status" value="1"/>
</dbReference>
<dbReference type="EMBL" id="CP071249">
    <property type="protein sequence ID" value="UUF05921.1"/>
    <property type="molecule type" value="Genomic_DNA"/>
</dbReference>
<dbReference type="AlphaFoldDB" id="A0A9Q9CRJ9"/>
<protein>
    <recommendedName>
        <fullName evidence="6">UPF0154 protein J0J69_12950</fullName>
    </recommendedName>
</protein>